<dbReference type="STRING" id="767452.AVL62_07575"/>
<keyword evidence="4" id="KW-1185">Reference proteome</keyword>
<dbReference type="EMBL" id="LQBL01000031">
    <property type="protein sequence ID" value="KUG51800.1"/>
    <property type="molecule type" value="Genomic_DNA"/>
</dbReference>
<dbReference type="RefSeq" id="WP_058892096.1">
    <property type="nucleotide sequence ID" value="NZ_LQBL01000031.1"/>
</dbReference>
<comment type="caution">
    <text evidence="3">The sequence shown here is derived from an EMBL/GenBank/DDBJ whole genome shotgun (WGS) entry which is preliminary data.</text>
</comment>
<feature type="transmembrane region" description="Helical" evidence="2">
    <location>
        <begin position="6"/>
        <end position="28"/>
    </location>
</feature>
<protein>
    <submittedName>
        <fullName evidence="3">Uncharacterized protein</fullName>
    </submittedName>
</protein>
<keyword evidence="2" id="KW-1133">Transmembrane helix</keyword>
<evidence type="ECO:0000256" key="2">
    <source>
        <dbReference type="SAM" id="Phobius"/>
    </source>
</evidence>
<sequence length="79" mass="8460">MGEILHEGWMILAALLPSAGLLYLFYVVMKHMVEGDRRERAAQRAADREADRAVDPDGGPGPSPATTDPGQGADPADRT</sequence>
<feature type="compositionally biased region" description="Basic and acidic residues" evidence="1">
    <location>
        <begin position="37"/>
        <end position="55"/>
    </location>
</feature>
<keyword evidence="2" id="KW-0812">Transmembrane</keyword>
<dbReference type="AlphaFoldDB" id="A0A0W8I237"/>
<gene>
    <name evidence="3" type="ORF">AVL62_07575</name>
</gene>
<name>A0A0W8I237_9MICO</name>
<evidence type="ECO:0000313" key="4">
    <source>
        <dbReference type="Proteomes" id="UP000054837"/>
    </source>
</evidence>
<keyword evidence="2" id="KW-0472">Membrane</keyword>
<evidence type="ECO:0000313" key="3">
    <source>
        <dbReference type="EMBL" id="KUG51800.1"/>
    </source>
</evidence>
<feature type="region of interest" description="Disordered" evidence="1">
    <location>
        <begin position="37"/>
        <end position="79"/>
    </location>
</feature>
<proteinExistence type="predicted"/>
<reference evidence="3 4" key="1">
    <citation type="submission" date="2015-12" db="EMBL/GenBank/DDBJ databases">
        <title>Serinicoccus chungangenesis strain CD08_5 genome sequencing and assembly.</title>
        <authorList>
            <person name="Chander A.M."/>
            <person name="Kaur G."/>
            <person name="Nair G.R."/>
            <person name="Dhawan D.K."/>
            <person name="Kochhar R.K."/>
            <person name="Mayilraj S."/>
            <person name="Bhadada S.K."/>
        </authorList>
    </citation>
    <scope>NUCLEOTIDE SEQUENCE [LARGE SCALE GENOMIC DNA]</scope>
    <source>
        <strain evidence="3 4">CD08_5</strain>
    </source>
</reference>
<dbReference type="Proteomes" id="UP000054837">
    <property type="component" value="Unassembled WGS sequence"/>
</dbReference>
<organism evidence="3 4">
    <name type="scientific">Serinicoccus chungangensis</name>
    <dbReference type="NCBI Taxonomy" id="767452"/>
    <lineage>
        <taxon>Bacteria</taxon>
        <taxon>Bacillati</taxon>
        <taxon>Actinomycetota</taxon>
        <taxon>Actinomycetes</taxon>
        <taxon>Micrococcales</taxon>
        <taxon>Ornithinimicrobiaceae</taxon>
        <taxon>Serinicoccus</taxon>
    </lineage>
</organism>
<evidence type="ECO:0000256" key="1">
    <source>
        <dbReference type="SAM" id="MobiDB-lite"/>
    </source>
</evidence>
<accession>A0A0W8I237</accession>